<keyword evidence="3" id="KW-1185">Reference proteome</keyword>
<reference evidence="2 3" key="1">
    <citation type="submission" date="2024-02" db="EMBL/GenBank/DDBJ databases">
        <authorList>
            <person name="Chen Y."/>
            <person name="Shah S."/>
            <person name="Dougan E. K."/>
            <person name="Thang M."/>
            <person name="Chan C."/>
        </authorList>
    </citation>
    <scope>NUCLEOTIDE SEQUENCE [LARGE SCALE GENOMIC DNA]</scope>
</reference>
<evidence type="ECO:0000313" key="3">
    <source>
        <dbReference type="Proteomes" id="UP001642484"/>
    </source>
</evidence>
<name>A0ABP0NKA6_9DINO</name>
<feature type="transmembrane region" description="Helical" evidence="1">
    <location>
        <begin position="223"/>
        <end position="245"/>
    </location>
</feature>
<keyword evidence="1" id="KW-0812">Transmembrane</keyword>
<accession>A0ABP0NKA6</accession>
<protein>
    <submittedName>
        <fullName evidence="2">Uncharacterized protein</fullName>
    </submittedName>
</protein>
<sequence>MFGRGLGAEISGILPVHRAIYGSFTPPVPAPMTQWHFEELIKLEPWVQEMQRLAGSPMPQNLQMVDAGDHLMEDVLTLQEEYLKEALALRPSWPGQRMDLAVQQMGLARKVFKEAVLFSYDLRSNDKQLQAAIGMFRDNHARLKDGGEAIPAIMLPERQDLMDQWELVDAAWNELLLSQNEMTADTVTKTEVLLERLVEQLQLFVPLCGLEDVKYPDQFPYSLLAYGVLGFLFVCCCCVVAFRIFSHKHKRQAQNKKSPASSSAAAAERDDV</sequence>
<dbReference type="EMBL" id="CAXAMN010021851">
    <property type="protein sequence ID" value="CAK9064021.1"/>
    <property type="molecule type" value="Genomic_DNA"/>
</dbReference>
<evidence type="ECO:0000256" key="1">
    <source>
        <dbReference type="SAM" id="Phobius"/>
    </source>
</evidence>
<gene>
    <name evidence="2" type="ORF">CCMP2556_LOCUS31445</name>
</gene>
<organism evidence="2 3">
    <name type="scientific">Durusdinium trenchii</name>
    <dbReference type="NCBI Taxonomy" id="1381693"/>
    <lineage>
        <taxon>Eukaryota</taxon>
        <taxon>Sar</taxon>
        <taxon>Alveolata</taxon>
        <taxon>Dinophyceae</taxon>
        <taxon>Suessiales</taxon>
        <taxon>Symbiodiniaceae</taxon>
        <taxon>Durusdinium</taxon>
    </lineage>
</organism>
<dbReference type="Proteomes" id="UP001642484">
    <property type="component" value="Unassembled WGS sequence"/>
</dbReference>
<comment type="caution">
    <text evidence="2">The sequence shown here is derived from an EMBL/GenBank/DDBJ whole genome shotgun (WGS) entry which is preliminary data.</text>
</comment>
<keyword evidence="1" id="KW-1133">Transmembrane helix</keyword>
<evidence type="ECO:0000313" key="2">
    <source>
        <dbReference type="EMBL" id="CAK9064021.1"/>
    </source>
</evidence>
<keyword evidence="1" id="KW-0472">Membrane</keyword>
<proteinExistence type="predicted"/>